<evidence type="ECO:0000313" key="2">
    <source>
        <dbReference type="Proteomes" id="UP000675881"/>
    </source>
</evidence>
<evidence type="ECO:0000313" key="1">
    <source>
        <dbReference type="EMBL" id="CAF2866393.1"/>
    </source>
</evidence>
<dbReference type="EMBL" id="HG994581">
    <property type="protein sequence ID" value="CAF2866393.1"/>
    <property type="molecule type" value="Genomic_DNA"/>
</dbReference>
<reference evidence="1" key="1">
    <citation type="submission" date="2021-02" db="EMBL/GenBank/DDBJ databases">
        <authorList>
            <person name="Bekaert M."/>
        </authorList>
    </citation>
    <scope>NUCLEOTIDE SEQUENCE</scope>
    <source>
        <strain evidence="1">IoA-00</strain>
    </source>
</reference>
<dbReference type="Proteomes" id="UP000675881">
    <property type="component" value="Chromosome 2"/>
</dbReference>
<name>A0A7R8CML9_LEPSM</name>
<dbReference type="AlphaFoldDB" id="A0A7R8CML9"/>
<dbReference type="OrthoDB" id="6377716at2759"/>
<sequence length="375" mass="41419">MNTLTAFATLLHKVHNIEAPKNVANEYVSPYMAYFPSPHVASYAAPLAKSYVPVVKNEEHKVEEESKDVSTFVSPYNAYFLTPSYAPSVKTLKKVVKKFRLASQYKYTKMKSLAALTVLLTIGSIQGGLINPNYGFGYGYSGYASAPYVAPYLAPYATPYHYVPVVKDAEDKAEEPKPITYTAPYPGYYPAPYAGHYAAGYAPYLAPYATPYHYVPVVKDAEDKAEEPKPITYTAPYPGYYPAPYAGHYAAGYEMKPLAALTVLMTIGSIQGGLINPNYRFGYGYSGYASAPYVAPYLAPYATPYHYVPVVKDAEDKAEEPKPITYTAPYPGYYPAPYAGHYAAGYASQKITFQYEIFYGFSSPLAHWIIPSLIP</sequence>
<keyword evidence="2" id="KW-1185">Reference proteome</keyword>
<proteinExistence type="predicted"/>
<accession>A0A7R8CML9</accession>
<protein>
    <submittedName>
        <fullName evidence="1">(salmon louse) hypothetical protein</fullName>
    </submittedName>
</protein>
<gene>
    <name evidence="1" type="ORF">LSAA_6376</name>
</gene>
<organism evidence="1 2">
    <name type="scientific">Lepeophtheirus salmonis</name>
    <name type="common">Salmon louse</name>
    <name type="synonym">Caligus salmonis</name>
    <dbReference type="NCBI Taxonomy" id="72036"/>
    <lineage>
        <taxon>Eukaryota</taxon>
        <taxon>Metazoa</taxon>
        <taxon>Ecdysozoa</taxon>
        <taxon>Arthropoda</taxon>
        <taxon>Crustacea</taxon>
        <taxon>Multicrustacea</taxon>
        <taxon>Hexanauplia</taxon>
        <taxon>Copepoda</taxon>
        <taxon>Siphonostomatoida</taxon>
        <taxon>Caligidae</taxon>
        <taxon>Lepeophtheirus</taxon>
    </lineage>
</organism>